<gene>
    <name evidence="1" type="ORF">L3X38_013421</name>
</gene>
<organism evidence="1 2">
    <name type="scientific">Prunus dulcis</name>
    <name type="common">Almond</name>
    <name type="synonym">Amygdalus dulcis</name>
    <dbReference type="NCBI Taxonomy" id="3755"/>
    <lineage>
        <taxon>Eukaryota</taxon>
        <taxon>Viridiplantae</taxon>
        <taxon>Streptophyta</taxon>
        <taxon>Embryophyta</taxon>
        <taxon>Tracheophyta</taxon>
        <taxon>Spermatophyta</taxon>
        <taxon>Magnoliopsida</taxon>
        <taxon>eudicotyledons</taxon>
        <taxon>Gunneridae</taxon>
        <taxon>Pentapetalae</taxon>
        <taxon>rosids</taxon>
        <taxon>fabids</taxon>
        <taxon>Rosales</taxon>
        <taxon>Rosaceae</taxon>
        <taxon>Amygdaloideae</taxon>
        <taxon>Amygdaleae</taxon>
        <taxon>Prunus</taxon>
    </lineage>
</organism>
<comment type="caution">
    <text evidence="1">The sequence shown here is derived from an EMBL/GenBank/DDBJ whole genome shotgun (WGS) entry which is preliminary data.</text>
</comment>
<accession>A0AAD4WMV0</accession>
<name>A0AAD4WMV0_PRUDU</name>
<keyword evidence="2" id="KW-1185">Reference proteome</keyword>
<dbReference type="EMBL" id="JAJFAZ020000002">
    <property type="protein sequence ID" value="KAI5345544.1"/>
    <property type="molecule type" value="Genomic_DNA"/>
</dbReference>
<dbReference type="Proteomes" id="UP001054821">
    <property type="component" value="Chromosome 2"/>
</dbReference>
<evidence type="ECO:0000313" key="1">
    <source>
        <dbReference type="EMBL" id="KAI5345544.1"/>
    </source>
</evidence>
<proteinExistence type="predicted"/>
<dbReference type="AlphaFoldDB" id="A0AAD4WMV0"/>
<evidence type="ECO:0000313" key="2">
    <source>
        <dbReference type="Proteomes" id="UP001054821"/>
    </source>
</evidence>
<sequence length="172" mass="19088">MREKGRLENSVKTGSFLQDSGDWWWFAAGDELGRDGMTWPFVSVPALGVAVAGDDCCIFAYRGRGFRVEGGEKECAGVIISFSLQLRFEFTTCLRTRFDVLYTTIEVVSSRPAWEYCGSDISETCEDCSSDRSGISWRAREDCGSDRSGITEANEVGLQLGYLRSLRGMQLG</sequence>
<reference evidence="1 2" key="1">
    <citation type="journal article" date="2022" name="G3 (Bethesda)">
        <title>Whole-genome sequence and methylome profiling of the almond [Prunus dulcis (Mill.) D.A. Webb] cultivar 'Nonpareil'.</title>
        <authorList>
            <person name="D'Amico-Willman K.M."/>
            <person name="Ouma W.Z."/>
            <person name="Meulia T."/>
            <person name="Sideli G.M."/>
            <person name="Gradziel T.M."/>
            <person name="Fresnedo-Ramirez J."/>
        </authorList>
    </citation>
    <scope>NUCLEOTIDE SEQUENCE [LARGE SCALE GENOMIC DNA]</scope>
    <source>
        <strain evidence="1">Clone GOH B32 T37-40</strain>
    </source>
</reference>
<protein>
    <submittedName>
        <fullName evidence="1">Uncharacterized protein</fullName>
    </submittedName>
</protein>